<dbReference type="EMBL" id="JYDP01006050">
    <property type="protein sequence ID" value="KRY91121.1"/>
    <property type="molecule type" value="Genomic_DNA"/>
</dbReference>
<gene>
    <name evidence="1" type="ORF">T11_15150</name>
</gene>
<proteinExistence type="predicted"/>
<dbReference type="AlphaFoldDB" id="A0A0V1FZ11"/>
<evidence type="ECO:0000313" key="2">
    <source>
        <dbReference type="Proteomes" id="UP000055024"/>
    </source>
</evidence>
<comment type="caution">
    <text evidence="1">The sequence shown here is derived from an EMBL/GenBank/DDBJ whole genome shotgun (WGS) entry which is preliminary data.</text>
</comment>
<keyword evidence="2" id="KW-1185">Reference proteome</keyword>
<sequence>MASHLPKDFACVKKPTLMKHCCNGFEDKCLAILRDFVSISEVLE</sequence>
<evidence type="ECO:0000313" key="1">
    <source>
        <dbReference type="EMBL" id="KRY91121.1"/>
    </source>
</evidence>
<dbReference type="Proteomes" id="UP000055024">
    <property type="component" value="Unassembled WGS sequence"/>
</dbReference>
<reference evidence="1 2" key="1">
    <citation type="submission" date="2015-01" db="EMBL/GenBank/DDBJ databases">
        <title>Evolution of Trichinella species and genotypes.</title>
        <authorList>
            <person name="Korhonen P.K."/>
            <person name="Edoardo P."/>
            <person name="Giuseppe L.R."/>
            <person name="Gasser R.B."/>
        </authorList>
    </citation>
    <scope>NUCLEOTIDE SEQUENCE [LARGE SCALE GENOMIC DNA]</scope>
    <source>
        <strain evidence="1">ISS1029</strain>
    </source>
</reference>
<organism evidence="1 2">
    <name type="scientific">Trichinella zimbabwensis</name>
    <dbReference type="NCBI Taxonomy" id="268475"/>
    <lineage>
        <taxon>Eukaryota</taxon>
        <taxon>Metazoa</taxon>
        <taxon>Ecdysozoa</taxon>
        <taxon>Nematoda</taxon>
        <taxon>Enoplea</taxon>
        <taxon>Dorylaimia</taxon>
        <taxon>Trichinellida</taxon>
        <taxon>Trichinellidae</taxon>
        <taxon>Trichinella</taxon>
    </lineage>
</organism>
<accession>A0A0V1FZ11</accession>
<name>A0A0V1FZ11_9BILA</name>
<protein>
    <submittedName>
        <fullName evidence="1">Uncharacterized protein</fullName>
    </submittedName>
</protein>